<dbReference type="InterPro" id="IPR001878">
    <property type="entry name" value="Znf_CCHC"/>
</dbReference>
<keyword evidence="1" id="KW-0863">Zinc-finger</keyword>
<gene>
    <name evidence="4" type="primary">LOC111482025</name>
</gene>
<dbReference type="InterPro" id="IPR021109">
    <property type="entry name" value="Peptidase_aspartic_dom_sf"/>
</dbReference>
<organism evidence="3 4">
    <name type="scientific">Cucurbita maxima</name>
    <name type="common">Pumpkin</name>
    <name type="synonym">Winter squash</name>
    <dbReference type="NCBI Taxonomy" id="3661"/>
    <lineage>
        <taxon>Eukaryota</taxon>
        <taxon>Viridiplantae</taxon>
        <taxon>Streptophyta</taxon>
        <taxon>Embryophyta</taxon>
        <taxon>Tracheophyta</taxon>
        <taxon>Spermatophyta</taxon>
        <taxon>Magnoliopsida</taxon>
        <taxon>eudicotyledons</taxon>
        <taxon>Gunneridae</taxon>
        <taxon>Pentapetalae</taxon>
        <taxon>rosids</taxon>
        <taxon>fabids</taxon>
        <taxon>Cucurbitales</taxon>
        <taxon>Cucurbitaceae</taxon>
        <taxon>Cucurbiteae</taxon>
        <taxon>Cucurbita</taxon>
    </lineage>
</organism>
<dbReference type="KEGG" id="cmax:111482025"/>
<dbReference type="Pfam" id="PF08284">
    <property type="entry name" value="RVP_2"/>
    <property type="match status" value="1"/>
</dbReference>
<reference evidence="4" key="1">
    <citation type="submission" date="2025-08" db="UniProtKB">
        <authorList>
            <consortium name="RefSeq"/>
        </authorList>
    </citation>
    <scope>IDENTIFICATION</scope>
    <source>
        <tissue evidence="4">Young leaves</tissue>
    </source>
</reference>
<keyword evidence="1" id="KW-0479">Metal-binding</keyword>
<dbReference type="OrthoDB" id="1751327at2759"/>
<sequence length="169" mass="18116">MEKPLCRNCGKQHVGRCLAGLGMCYICGHAGHVARTCPTKSSGNPREPLRGPVIREPTVQTRPQTRAYVMTIKEAGTSGTGVTGTLSIIRHFELTLFESGSTHSFVALPFVKQAGFVVEPLMHALSVGTQAGVDLVTKNRVKDGQVVIAGQTIHVDLKVVDITDLDVIL</sequence>
<dbReference type="GeneID" id="111482025"/>
<dbReference type="RefSeq" id="XP_022983415.1">
    <property type="nucleotide sequence ID" value="XM_023127647.1"/>
</dbReference>
<protein>
    <submittedName>
        <fullName evidence="4">Uncharacterized protein LOC111482025</fullName>
    </submittedName>
</protein>
<name>A0A6J1J5T5_CUCMA</name>
<dbReference type="CDD" id="cd00303">
    <property type="entry name" value="retropepsin_like"/>
    <property type="match status" value="1"/>
</dbReference>
<accession>A0A6J1J5T5</accession>
<dbReference type="InterPro" id="IPR036875">
    <property type="entry name" value="Znf_CCHC_sf"/>
</dbReference>
<evidence type="ECO:0000313" key="4">
    <source>
        <dbReference type="RefSeq" id="XP_022983415.1"/>
    </source>
</evidence>
<dbReference type="GO" id="GO:0008270">
    <property type="term" value="F:zinc ion binding"/>
    <property type="evidence" value="ECO:0007669"/>
    <property type="project" value="UniProtKB-KW"/>
</dbReference>
<dbReference type="Pfam" id="PF00098">
    <property type="entry name" value="zf-CCHC"/>
    <property type="match status" value="1"/>
</dbReference>
<dbReference type="SUPFAM" id="SSF57756">
    <property type="entry name" value="Retrovirus zinc finger-like domains"/>
    <property type="match status" value="1"/>
</dbReference>
<dbReference type="PROSITE" id="PS50158">
    <property type="entry name" value="ZF_CCHC"/>
    <property type="match status" value="1"/>
</dbReference>
<proteinExistence type="predicted"/>
<dbReference type="Proteomes" id="UP000504608">
    <property type="component" value="Unplaced"/>
</dbReference>
<dbReference type="GO" id="GO:0003676">
    <property type="term" value="F:nucleic acid binding"/>
    <property type="evidence" value="ECO:0007669"/>
    <property type="project" value="InterPro"/>
</dbReference>
<feature type="domain" description="CCHC-type" evidence="2">
    <location>
        <begin position="24"/>
        <end position="38"/>
    </location>
</feature>
<dbReference type="AlphaFoldDB" id="A0A6J1J5T5"/>
<evidence type="ECO:0000313" key="3">
    <source>
        <dbReference type="Proteomes" id="UP000504608"/>
    </source>
</evidence>
<evidence type="ECO:0000256" key="1">
    <source>
        <dbReference type="PROSITE-ProRule" id="PRU00047"/>
    </source>
</evidence>
<keyword evidence="1" id="KW-0862">Zinc</keyword>
<evidence type="ECO:0000259" key="2">
    <source>
        <dbReference type="PROSITE" id="PS50158"/>
    </source>
</evidence>
<dbReference type="Gene3D" id="4.10.60.10">
    <property type="entry name" value="Zinc finger, CCHC-type"/>
    <property type="match status" value="1"/>
</dbReference>
<dbReference type="Gene3D" id="2.40.70.10">
    <property type="entry name" value="Acid Proteases"/>
    <property type="match status" value="1"/>
</dbReference>
<keyword evidence="3" id="KW-1185">Reference proteome</keyword>